<keyword evidence="4" id="KW-0050">Antiport</keyword>
<evidence type="ECO:0000256" key="5">
    <source>
        <dbReference type="ARBA" id="ARBA00022692"/>
    </source>
</evidence>
<accession>A0A336LSN2</accession>
<evidence type="ECO:0000256" key="12">
    <source>
        <dbReference type="ARBA" id="ARBA00050120"/>
    </source>
</evidence>
<dbReference type="GO" id="GO:0006869">
    <property type="term" value="P:lipid transport"/>
    <property type="evidence" value="ECO:0007669"/>
    <property type="project" value="UniProtKB-KW"/>
</dbReference>
<sequence length="312" mass="33878">MTDKKPTKRPAYLQYVFGGGSGMGATVIVQPLDLVKTRMQISGVGGAKKEYKNTFDALTKIIKNEGFLGIYNGLGAALMRQATYTTTRLGVYTGLNDYYKKSTGKAPNLLVSMGLGMTAGAVGAFVGTPAEVSLIRMTADGRLPLAERRNYTGVFNALSRMVKEEGILTLWRGCVPTVGRAMVVNAAQLSSYTQAKLLLIKNCNMTEGIWLHFVASMISGFVTTAASMPVDIAKTRIQNMKTAPGAKPMYSGAVDVLIKVVRHEGLFALWKGFTPYYCRLGPHTVITFIFMEQMNTAYNKFVLKDESASSGL</sequence>
<keyword evidence="9 16" id="KW-0472">Membrane</keyword>
<dbReference type="GO" id="GO:0015297">
    <property type="term" value="F:antiporter activity"/>
    <property type="evidence" value="ECO:0007669"/>
    <property type="project" value="UniProtKB-KW"/>
</dbReference>
<comment type="catalytic activity">
    <reaction evidence="15">
        <text>succinate(in) + 2-oxoglutarate(out) = succinate(out) + 2-oxoglutarate(in)</text>
        <dbReference type="Rhea" id="RHEA:71595"/>
        <dbReference type="ChEBI" id="CHEBI:16810"/>
        <dbReference type="ChEBI" id="CHEBI:30031"/>
    </reaction>
</comment>
<dbReference type="InterPro" id="IPR023395">
    <property type="entry name" value="MCP_dom_sf"/>
</dbReference>
<comment type="similarity">
    <text evidence="2 17">Belongs to the mitochondrial carrier (TC 2.A.29) family.</text>
</comment>
<feature type="transmembrane region" description="Helical" evidence="18">
    <location>
        <begin position="209"/>
        <end position="230"/>
    </location>
</feature>
<keyword evidence="5 16" id="KW-0812">Transmembrane</keyword>
<feature type="repeat" description="Solcar" evidence="16">
    <location>
        <begin position="9"/>
        <end position="98"/>
    </location>
</feature>
<dbReference type="EMBL" id="UFQT01000092">
    <property type="protein sequence ID" value="SSX19589.1"/>
    <property type="molecule type" value="Genomic_DNA"/>
</dbReference>
<keyword evidence="8" id="KW-0445">Lipid transport</keyword>
<organism evidence="19">
    <name type="scientific">Culicoides sonorensis</name>
    <name type="common">Biting midge</name>
    <dbReference type="NCBI Taxonomy" id="179676"/>
    <lineage>
        <taxon>Eukaryota</taxon>
        <taxon>Metazoa</taxon>
        <taxon>Ecdysozoa</taxon>
        <taxon>Arthropoda</taxon>
        <taxon>Hexapoda</taxon>
        <taxon>Insecta</taxon>
        <taxon>Pterygota</taxon>
        <taxon>Neoptera</taxon>
        <taxon>Endopterygota</taxon>
        <taxon>Diptera</taxon>
        <taxon>Nematocera</taxon>
        <taxon>Chironomoidea</taxon>
        <taxon>Ceratopogonidae</taxon>
        <taxon>Ceratopogoninae</taxon>
        <taxon>Culicoides</taxon>
        <taxon>Monoculicoides</taxon>
    </lineage>
</organism>
<keyword evidence="7 18" id="KW-1133">Transmembrane helix</keyword>
<evidence type="ECO:0000256" key="2">
    <source>
        <dbReference type="ARBA" id="ARBA00006375"/>
    </source>
</evidence>
<evidence type="ECO:0000256" key="13">
    <source>
        <dbReference type="ARBA" id="ARBA00050291"/>
    </source>
</evidence>
<evidence type="ECO:0000256" key="9">
    <source>
        <dbReference type="ARBA" id="ARBA00023136"/>
    </source>
</evidence>
<evidence type="ECO:0000256" key="11">
    <source>
        <dbReference type="ARBA" id="ARBA00040264"/>
    </source>
</evidence>
<keyword evidence="3 17" id="KW-0813">Transport</keyword>
<evidence type="ECO:0000256" key="17">
    <source>
        <dbReference type="RuleBase" id="RU000488"/>
    </source>
</evidence>
<dbReference type="SUPFAM" id="SSF103506">
    <property type="entry name" value="Mitochondrial carrier"/>
    <property type="match status" value="1"/>
</dbReference>
<proteinExistence type="inferred from homology"/>
<comment type="catalytic activity">
    <reaction evidence="12">
        <text>oxaloacetate(in) + 2-oxoglutarate(out) = oxaloacetate(out) + 2-oxoglutarate(in)</text>
        <dbReference type="Rhea" id="RHEA:71603"/>
        <dbReference type="ChEBI" id="CHEBI:16452"/>
        <dbReference type="ChEBI" id="CHEBI:16810"/>
    </reaction>
</comment>
<reference evidence="19" key="1">
    <citation type="submission" date="2018-07" db="EMBL/GenBank/DDBJ databases">
        <authorList>
            <person name="Quirk P.G."/>
            <person name="Krulwich T.A."/>
        </authorList>
    </citation>
    <scope>NUCLEOTIDE SEQUENCE</scope>
</reference>
<dbReference type="GO" id="GO:0016020">
    <property type="term" value="C:membrane"/>
    <property type="evidence" value="ECO:0007669"/>
    <property type="project" value="UniProtKB-SubCell"/>
</dbReference>
<evidence type="ECO:0000256" key="7">
    <source>
        <dbReference type="ARBA" id="ARBA00022989"/>
    </source>
</evidence>
<dbReference type="PROSITE" id="PS50920">
    <property type="entry name" value="SOLCAR"/>
    <property type="match status" value="3"/>
</dbReference>
<feature type="repeat" description="Solcar" evidence="16">
    <location>
        <begin position="107"/>
        <end position="198"/>
    </location>
</feature>
<evidence type="ECO:0000256" key="8">
    <source>
        <dbReference type="ARBA" id="ARBA00023055"/>
    </source>
</evidence>
<comment type="catalytic activity">
    <reaction evidence="10">
        <text>(S)-malate(in) + 2-oxoglutarate(out) = (S)-malate(out) + 2-oxoglutarate(in)</text>
        <dbReference type="Rhea" id="RHEA:71587"/>
        <dbReference type="ChEBI" id="CHEBI:15589"/>
        <dbReference type="ChEBI" id="CHEBI:16810"/>
    </reaction>
</comment>
<evidence type="ECO:0000256" key="16">
    <source>
        <dbReference type="PROSITE-ProRule" id="PRU00282"/>
    </source>
</evidence>
<dbReference type="InterPro" id="IPR018108">
    <property type="entry name" value="MCP_transmembrane"/>
</dbReference>
<gene>
    <name evidence="19" type="primary">CSON015113</name>
</gene>
<comment type="catalytic activity">
    <reaction evidence="14">
        <text>malonate(in) + 2-oxoglutarate(out) = malonate(out) + 2-oxoglutarate(in)</text>
        <dbReference type="Rhea" id="RHEA:71591"/>
        <dbReference type="ChEBI" id="CHEBI:15792"/>
        <dbReference type="ChEBI" id="CHEBI:16810"/>
    </reaction>
</comment>
<feature type="transmembrane region" description="Helical" evidence="18">
    <location>
        <begin position="109"/>
        <end position="127"/>
    </location>
</feature>
<evidence type="ECO:0000256" key="18">
    <source>
        <dbReference type="SAM" id="Phobius"/>
    </source>
</evidence>
<dbReference type="InterPro" id="IPR050391">
    <property type="entry name" value="Mito_Metabolite_Transporter"/>
</dbReference>
<evidence type="ECO:0000313" key="19">
    <source>
        <dbReference type="EMBL" id="SSX19589.1"/>
    </source>
</evidence>
<dbReference type="VEuPathDB" id="VectorBase:CSON015113"/>
<evidence type="ECO:0000256" key="1">
    <source>
        <dbReference type="ARBA" id="ARBA00004141"/>
    </source>
</evidence>
<dbReference type="AlphaFoldDB" id="A0A336LSN2"/>
<keyword evidence="6" id="KW-0677">Repeat</keyword>
<evidence type="ECO:0000256" key="14">
    <source>
        <dbReference type="ARBA" id="ARBA00052538"/>
    </source>
</evidence>
<evidence type="ECO:0000256" key="10">
    <source>
        <dbReference type="ARBA" id="ARBA00036491"/>
    </source>
</evidence>
<evidence type="ECO:0000256" key="3">
    <source>
        <dbReference type="ARBA" id="ARBA00022448"/>
    </source>
</evidence>
<protein>
    <recommendedName>
        <fullName evidence="11">Mitochondrial 2-oxoglutarate/malate carrier protein</fullName>
    </recommendedName>
</protein>
<comment type="catalytic activity">
    <reaction evidence="13">
        <text>maleate(in) + 2-oxoglutarate(out) = maleate(out) + 2-oxoglutarate(in)</text>
        <dbReference type="Rhea" id="RHEA:71599"/>
        <dbReference type="ChEBI" id="CHEBI:16810"/>
        <dbReference type="ChEBI" id="CHEBI:30780"/>
    </reaction>
</comment>
<dbReference type="Pfam" id="PF00153">
    <property type="entry name" value="Mito_carr"/>
    <property type="match status" value="3"/>
</dbReference>
<comment type="subcellular location">
    <subcellularLocation>
        <location evidence="1">Membrane</location>
        <topology evidence="1">Multi-pass membrane protein</topology>
    </subcellularLocation>
</comment>
<feature type="repeat" description="Solcar" evidence="16">
    <location>
        <begin position="207"/>
        <end position="297"/>
    </location>
</feature>
<evidence type="ECO:0000256" key="4">
    <source>
        <dbReference type="ARBA" id="ARBA00022449"/>
    </source>
</evidence>
<evidence type="ECO:0000256" key="15">
    <source>
        <dbReference type="ARBA" id="ARBA00052710"/>
    </source>
</evidence>
<dbReference type="PANTHER" id="PTHR45618">
    <property type="entry name" value="MITOCHONDRIAL DICARBOXYLATE CARRIER-RELATED"/>
    <property type="match status" value="1"/>
</dbReference>
<name>A0A336LSN2_CULSO</name>
<dbReference type="FunFam" id="1.50.40.10:FF:000013">
    <property type="entry name" value="Mitochondrial 2-oxoglutarate/malate carrier protein-like protein"/>
    <property type="match status" value="1"/>
</dbReference>
<dbReference type="OMA" id="TLWRGAI"/>
<evidence type="ECO:0000256" key="6">
    <source>
        <dbReference type="ARBA" id="ARBA00022737"/>
    </source>
</evidence>
<dbReference type="Gene3D" id="1.50.40.10">
    <property type="entry name" value="Mitochondrial carrier domain"/>
    <property type="match status" value="1"/>
</dbReference>